<dbReference type="EMBL" id="PJRT01000018">
    <property type="protein sequence ID" value="PLR23570.1"/>
    <property type="molecule type" value="Genomic_DNA"/>
</dbReference>
<keyword evidence="3" id="KW-1185">Reference proteome</keyword>
<dbReference type="Proteomes" id="UP000234296">
    <property type="component" value="Unassembled WGS sequence"/>
</dbReference>
<proteinExistence type="predicted"/>
<protein>
    <submittedName>
        <fullName evidence="2">Uncharacterized protein</fullName>
    </submittedName>
</protein>
<keyword evidence="1" id="KW-1133">Transmembrane helix</keyword>
<keyword evidence="1" id="KW-0812">Transmembrane</keyword>
<feature type="transmembrane region" description="Helical" evidence="1">
    <location>
        <begin position="12"/>
        <end position="34"/>
    </location>
</feature>
<gene>
    <name evidence="2" type="ORF">PZBJ_12345</name>
</gene>
<feature type="transmembrane region" description="Helical" evidence="1">
    <location>
        <begin position="40"/>
        <end position="59"/>
    </location>
</feature>
<organism evidence="2 3">
    <name type="scientific">Pantoea endophytica</name>
    <dbReference type="NCBI Taxonomy" id="92488"/>
    <lineage>
        <taxon>Bacteria</taxon>
        <taxon>Pseudomonadati</taxon>
        <taxon>Pseudomonadota</taxon>
        <taxon>Gammaproteobacteria</taxon>
        <taxon>Enterobacterales</taxon>
        <taxon>Erwiniaceae</taxon>
        <taxon>Pantoea</taxon>
    </lineage>
</organism>
<evidence type="ECO:0000256" key="1">
    <source>
        <dbReference type="SAM" id="Phobius"/>
    </source>
</evidence>
<name>A0ABX4SQD7_9GAMM</name>
<keyword evidence="1" id="KW-0472">Membrane</keyword>
<accession>A0ABX4SQD7</accession>
<comment type="caution">
    <text evidence="2">The sequence shown here is derived from an EMBL/GenBank/DDBJ whole genome shotgun (WGS) entry which is preliminary data.</text>
</comment>
<evidence type="ECO:0000313" key="2">
    <source>
        <dbReference type="EMBL" id="PLR23570.1"/>
    </source>
</evidence>
<evidence type="ECO:0000313" key="3">
    <source>
        <dbReference type="Proteomes" id="UP000234296"/>
    </source>
</evidence>
<reference evidence="3" key="1">
    <citation type="submission" date="2017-12" db="EMBL/GenBank/DDBJ databases">
        <title>The genome sequence of Pantoea sp. 596.</title>
        <authorList>
            <person name="Gao J."/>
            <person name="Mao X."/>
            <person name="Sun J."/>
        </authorList>
    </citation>
    <scope>NUCLEOTIDE SEQUENCE [LARGE SCALE GENOMIC DNA]</scope>
    <source>
        <strain evidence="3">596</strain>
    </source>
</reference>
<sequence length="63" mass="7523">MRNFLKQWLKAQASYFFWGYVPLVLIINFGVFAVTYFRPYALQAIGVLIIITFAFVVWFNRPR</sequence>